<gene>
    <name evidence="2" type="ORF">M413DRAFT_165153</name>
</gene>
<feature type="transmembrane region" description="Helical" evidence="1">
    <location>
        <begin position="80"/>
        <end position="104"/>
    </location>
</feature>
<keyword evidence="3" id="KW-1185">Reference proteome</keyword>
<reference evidence="2 3" key="1">
    <citation type="submission" date="2014-04" db="EMBL/GenBank/DDBJ databases">
        <authorList>
            <consortium name="DOE Joint Genome Institute"/>
            <person name="Kuo A."/>
            <person name="Gay G."/>
            <person name="Dore J."/>
            <person name="Kohler A."/>
            <person name="Nagy L.G."/>
            <person name="Floudas D."/>
            <person name="Copeland A."/>
            <person name="Barry K.W."/>
            <person name="Cichocki N."/>
            <person name="Veneault-Fourrey C."/>
            <person name="LaButti K."/>
            <person name="Lindquist E.A."/>
            <person name="Lipzen A."/>
            <person name="Lundell T."/>
            <person name="Morin E."/>
            <person name="Murat C."/>
            <person name="Sun H."/>
            <person name="Tunlid A."/>
            <person name="Henrissat B."/>
            <person name="Grigoriev I.V."/>
            <person name="Hibbett D.S."/>
            <person name="Martin F."/>
            <person name="Nordberg H.P."/>
            <person name="Cantor M.N."/>
            <person name="Hua S.X."/>
        </authorList>
    </citation>
    <scope>NUCLEOTIDE SEQUENCE [LARGE SCALE GENOMIC DNA]</scope>
    <source>
        <strain evidence="3">h7</strain>
    </source>
</reference>
<feature type="transmembrane region" description="Helical" evidence="1">
    <location>
        <begin position="43"/>
        <end position="60"/>
    </location>
</feature>
<reference evidence="3" key="2">
    <citation type="submission" date="2015-01" db="EMBL/GenBank/DDBJ databases">
        <title>Evolutionary Origins and Diversification of the Mycorrhizal Mutualists.</title>
        <authorList>
            <consortium name="DOE Joint Genome Institute"/>
            <consortium name="Mycorrhizal Genomics Consortium"/>
            <person name="Kohler A."/>
            <person name="Kuo A."/>
            <person name="Nagy L.G."/>
            <person name="Floudas D."/>
            <person name="Copeland A."/>
            <person name="Barry K.W."/>
            <person name="Cichocki N."/>
            <person name="Veneault-Fourrey C."/>
            <person name="LaButti K."/>
            <person name="Lindquist E.A."/>
            <person name="Lipzen A."/>
            <person name="Lundell T."/>
            <person name="Morin E."/>
            <person name="Murat C."/>
            <person name="Riley R."/>
            <person name="Ohm R."/>
            <person name="Sun H."/>
            <person name="Tunlid A."/>
            <person name="Henrissat B."/>
            <person name="Grigoriev I.V."/>
            <person name="Hibbett D.S."/>
            <person name="Martin F."/>
        </authorList>
    </citation>
    <scope>NUCLEOTIDE SEQUENCE [LARGE SCALE GENOMIC DNA]</scope>
    <source>
        <strain evidence="3">h7</strain>
    </source>
</reference>
<accession>A0A0C3BVJ4</accession>
<keyword evidence="1" id="KW-0812">Transmembrane</keyword>
<keyword evidence="1" id="KW-0472">Membrane</keyword>
<organism evidence="2 3">
    <name type="scientific">Hebeloma cylindrosporum</name>
    <dbReference type="NCBI Taxonomy" id="76867"/>
    <lineage>
        <taxon>Eukaryota</taxon>
        <taxon>Fungi</taxon>
        <taxon>Dikarya</taxon>
        <taxon>Basidiomycota</taxon>
        <taxon>Agaricomycotina</taxon>
        <taxon>Agaricomycetes</taxon>
        <taxon>Agaricomycetidae</taxon>
        <taxon>Agaricales</taxon>
        <taxon>Agaricineae</taxon>
        <taxon>Hymenogastraceae</taxon>
        <taxon>Hebeloma</taxon>
    </lineage>
</organism>
<dbReference type="EMBL" id="KN831782">
    <property type="protein sequence ID" value="KIM40615.1"/>
    <property type="molecule type" value="Genomic_DNA"/>
</dbReference>
<dbReference type="HOGENOM" id="CLU_1695690_0_0_1"/>
<evidence type="ECO:0000313" key="3">
    <source>
        <dbReference type="Proteomes" id="UP000053424"/>
    </source>
</evidence>
<dbReference type="AlphaFoldDB" id="A0A0C3BVJ4"/>
<name>A0A0C3BVJ4_HEBCY</name>
<evidence type="ECO:0000256" key="1">
    <source>
        <dbReference type="SAM" id="Phobius"/>
    </source>
</evidence>
<proteinExistence type="predicted"/>
<dbReference type="Proteomes" id="UP000053424">
    <property type="component" value="Unassembled WGS sequence"/>
</dbReference>
<feature type="transmembrane region" description="Helical" evidence="1">
    <location>
        <begin position="16"/>
        <end position="37"/>
    </location>
</feature>
<evidence type="ECO:0000313" key="2">
    <source>
        <dbReference type="EMBL" id="KIM40615.1"/>
    </source>
</evidence>
<sequence length="155" mass="17687">MFLMTWSCNGSPFRRSILMIFSFFPILVVIIILRMAVCFVSHIYVPFVFSINPPFPFTLLSKTYATRRYFLTPRAHRRCLVEAIACPLSLLPAVVAMIHANVLVTHSHSLFHSLLFVVVNPKLLISIHEGHVSSRRTYPMETDMNGHPAERLSVC</sequence>
<protein>
    <submittedName>
        <fullName evidence="2">Uncharacterized protein</fullName>
    </submittedName>
</protein>
<keyword evidence="1" id="KW-1133">Transmembrane helix</keyword>